<protein>
    <recommendedName>
        <fullName evidence="3">DUF4190 domain-containing protein</fullName>
    </recommendedName>
</protein>
<evidence type="ECO:0000256" key="1">
    <source>
        <dbReference type="SAM" id="MobiDB-lite"/>
    </source>
</evidence>
<feature type="region of interest" description="Disordered" evidence="1">
    <location>
        <begin position="1"/>
        <end position="71"/>
    </location>
</feature>
<gene>
    <name evidence="4" type="ORF">FQ330_02880</name>
</gene>
<dbReference type="OrthoDB" id="4794509at2"/>
<dbReference type="InterPro" id="IPR025241">
    <property type="entry name" value="DUF4190"/>
</dbReference>
<evidence type="ECO:0000259" key="3">
    <source>
        <dbReference type="Pfam" id="PF13828"/>
    </source>
</evidence>
<dbReference type="Proteomes" id="UP000323221">
    <property type="component" value="Unassembled WGS sequence"/>
</dbReference>
<keyword evidence="2" id="KW-0472">Membrane</keyword>
<comment type="caution">
    <text evidence="4">The sequence shown here is derived from an EMBL/GenBank/DDBJ whole genome shotgun (WGS) entry which is preliminary data.</text>
</comment>
<organism evidence="4 5">
    <name type="scientific">Agrococcus sediminis</name>
    <dbReference type="NCBI Taxonomy" id="2599924"/>
    <lineage>
        <taxon>Bacteria</taxon>
        <taxon>Bacillati</taxon>
        <taxon>Actinomycetota</taxon>
        <taxon>Actinomycetes</taxon>
        <taxon>Micrococcales</taxon>
        <taxon>Microbacteriaceae</taxon>
        <taxon>Agrococcus</taxon>
    </lineage>
</organism>
<proteinExistence type="predicted"/>
<feature type="compositionally biased region" description="Pro residues" evidence="1">
    <location>
        <begin position="12"/>
        <end position="27"/>
    </location>
</feature>
<evidence type="ECO:0000313" key="5">
    <source>
        <dbReference type="Proteomes" id="UP000323221"/>
    </source>
</evidence>
<feature type="transmembrane region" description="Helical" evidence="2">
    <location>
        <begin position="120"/>
        <end position="147"/>
    </location>
</feature>
<accession>A0A5M8QK56</accession>
<evidence type="ECO:0000313" key="4">
    <source>
        <dbReference type="EMBL" id="KAA6436547.1"/>
    </source>
</evidence>
<reference evidence="4 5" key="1">
    <citation type="submission" date="2019-08" db="EMBL/GenBank/DDBJ databases">
        <title>Agrococcus lahaulensis sp. nov., isolated from a cold desert of the Indian Himalayas.</title>
        <authorList>
            <person name="Qu J.H."/>
        </authorList>
    </citation>
    <scope>NUCLEOTIDE SEQUENCE [LARGE SCALE GENOMIC DNA]</scope>
    <source>
        <strain evidence="4 5">NS18</strain>
    </source>
</reference>
<feature type="transmembrane region" description="Helical" evidence="2">
    <location>
        <begin position="167"/>
        <end position="190"/>
    </location>
</feature>
<feature type="compositionally biased region" description="Pro residues" evidence="1">
    <location>
        <begin position="35"/>
        <end position="51"/>
    </location>
</feature>
<evidence type="ECO:0000256" key="2">
    <source>
        <dbReference type="SAM" id="Phobius"/>
    </source>
</evidence>
<keyword evidence="2" id="KW-0812">Transmembrane</keyword>
<name>A0A5M8QK56_9MICO</name>
<dbReference type="EMBL" id="VOIR01000011">
    <property type="protein sequence ID" value="KAA6436547.1"/>
    <property type="molecule type" value="Genomic_DNA"/>
</dbReference>
<feature type="domain" description="DUF4190" evidence="3">
    <location>
        <begin position="114"/>
        <end position="173"/>
    </location>
</feature>
<sequence>MPMQQGPSIRPTSPPDAPQPTATPPGPWQRSMPQQPLPQQPAPPQQPPPPQHHAAPGSAPRPSAPAGYVHPHHAGRDAQLIHPAAAQASSVTPYGVPVYHAPVSALAPPPSRGLSITAMVLGLISVTFGWTLVVLPIIGLVFGILALRREPAGRPLAITGIITSIGGMLWVLLFYLLPLAGVVAAMLFAISTS</sequence>
<dbReference type="AlphaFoldDB" id="A0A5M8QK56"/>
<feature type="compositionally biased region" description="Low complexity" evidence="1">
    <location>
        <begin position="52"/>
        <end position="67"/>
    </location>
</feature>
<dbReference type="Pfam" id="PF13828">
    <property type="entry name" value="DUF4190"/>
    <property type="match status" value="1"/>
</dbReference>
<keyword evidence="2" id="KW-1133">Transmembrane helix</keyword>
<keyword evidence="5" id="KW-1185">Reference proteome</keyword>